<dbReference type="AlphaFoldDB" id="A0A1G5Q2X6"/>
<dbReference type="EMBL" id="FMWD01000003">
    <property type="protein sequence ID" value="SCZ55896.1"/>
    <property type="molecule type" value="Genomic_DNA"/>
</dbReference>
<dbReference type="SUPFAM" id="SSF55729">
    <property type="entry name" value="Acyl-CoA N-acyltransferases (Nat)"/>
    <property type="match status" value="1"/>
</dbReference>
<dbReference type="Gene3D" id="3.40.630.30">
    <property type="match status" value="1"/>
</dbReference>
<evidence type="ECO:0000313" key="3">
    <source>
        <dbReference type="Proteomes" id="UP000199648"/>
    </source>
</evidence>
<evidence type="ECO:0000259" key="1">
    <source>
        <dbReference type="Pfam" id="PF13480"/>
    </source>
</evidence>
<dbReference type="RefSeq" id="WP_092993988.1">
    <property type="nucleotide sequence ID" value="NZ_FMWD01000003.1"/>
</dbReference>
<feature type="domain" description="BioF2-like acetyltransferase" evidence="1">
    <location>
        <begin position="186"/>
        <end position="333"/>
    </location>
</feature>
<accession>A0A1G5Q2X6</accession>
<dbReference type="InterPro" id="IPR016181">
    <property type="entry name" value="Acyl_CoA_acyltransferase"/>
</dbReference>
<gene>
    <name evidence="2" type="ORF">SAMN03097708_01221</name>
</gene>
<keyword evidence="2" id="KW-0808">Transferase</keyword>
<name>A0A1G5Q2X6_9GAMM</name>
<dbReference type="STRING" id="415747.SAMN03097708_01221"/>
<dbReference type="OrthoDB" id="9808976at2"/>
<dbReference type="Pfam" id="PF13480">
    <property type="entry name" value="Acetyltransf_6"/>
    <property type="match status" value="1"/>
</dbReference>
<dbReference type="GO" id="GO:0016740">
    <property type="term" value="F:transferase activity"/>
    <property type="evidence" value="ECO:0007669"/>
    <property type="project" value="UniProtKB-KW"/>
</dbReference>
<reference evidence="2 3" key="1">
    <citation type="submission" date="2016-10" db="EMBL/GenBank/DDBJ databases">
        <authorList>
            <person name="de Groot N.N."/>
        </authorList>
    </citation>
    <scope>NUCLEOTIDE SEQUENCE [LARGE SCALE GENOMIC DNA]</scope>
    <source>
        <strain evidence="2 3">HLD2</strain>
    </source>
</reference>
<dbReference type="Proteomes" id="UP000199648">
    <property type="component" value="Unassembled WGS sequence"/>
</dbReference>
<proteinExistence type="predicted"/>
<sequence length="378" mass="43486">MKAELIKVTDIEAAREAWYRLEPHCECSVFQTWTWMGPWLERALKILSPWMLIASDNGVPHGLAIAVERHWIRNHVFPVKALFINEAGPDRLDFCTEYNGFLLRTGREQEARSAMLSALVDSPAEWDEVHVRRISESLIKEGQLELNNGVPTGLSVRTTNALVSRYVDLSRLRANQQTYPDSLSASRRKKIRRELRIAEKAGPLQIEAATTVESALKIFEELKTYHQLRWERSGEPGSFANPEWEAFHRDLIAQQIPQNGAQLLKVIAGEIPIGFIYSLVKAGHIYVIQTGFNYESIPELRPGETTHYMAIQWNYEQGFNRYDFLAGDSFYKQTLSNASDRLLYLTIQRPRLKLTLENMLRTGAYSTKRLKRLWHLGN</sequence>
<protein>
    <submittedName>
        <fullName evidence="2">Acetyltransferase involved in cellulose biosynthesis, CelD/BcsL family</fullName>
    </submittedName>
</protein>
<keyword evidence="3" id="KW-1185">Reference proteome</keyword>
<organism evidence="2 3">
    <name type="scientific">Thiohalomonas denitrificans</name>
    <dbReference type="NCBI Taxonomy" id="415747"/>
    <lineage>
        <taxon>Bacteria</taxon>
        <taxon>Pseudomonadati</taxon>
        <taxon>Pseudomonadota</taxon>
        <taxon>Gammaproteobacteria</taxon>
        <taxon>Thiohalomonadales</taxon>
        <taxon>Thiohalomonadaceae</taxon>
        <taxon>Thiohalomonas</taxon>
    </lineage>
</organism>
<evidence type="ECO:0000313" key="2">
    <source>
        <dbReference type="EMBL" id="SCZ55896.1"/>
    </source>
</evidence>
<dbReference type="InterPro" id="IPR038740">
    <property type="entry name" value="BioF2-like_GNAT_dom"/>
</dbReference>